<dbReference type="InterPro" id="IPR055849">
    <property type="entry name" value="DUF7426"/>
</dbReference>
<protein>
    <recommendedName>
        <fullName evidence="2">DUF7426 domain-containing protein</fullName>
    </recommendedName>
</protein>
<reference evidence="3 4" key="1">
    <citation type="submission" date="2024-09" db="EMBL/GenBank/DDBJ databases">
        <authorList>
            <person name="Sun Q."/>
            <person name="Mori K."/>
        </authorList>
    </citation>
    <scope>NUCLEOTIDE SEQUENCE [LARGE SCALE GENOMIC DNA]</scope>
    <source>
        <strain evidence="3 4">JCM 13852</strain>
    </source>
</reference>
<feature type="region of interest" description="Disordered" evidence="1">
    <location>
        <begin position="126"/>
        <end position="181"/>
    </location>
</feature>
<evidence type="ECO:0000259" key="2">
    <source>
        <dbReference type="Pfam" id="PF24201"/>
    </source>
</evidence>
<dbReference type="RefSeq" id="WP_378197709.1">
    <property type="nucleotide sequence ID" value="NZ_JBHMBK010000018.1"/>
</dbReference>
<proteinExistence type="predicted"/>
<accession>A0ABV5U856</accession>
<feature type="domain" description="DUF7426" evidence="2">
    <location>
        <begin position="4"/>
        <end position="152"/>
    </location>
</feature>
<evidence type="ECO:0000256" key="1">
    <source>
        <dbReference type="SAM" id="MobiDB-lite"/>
    </source>
</evidence>
<feature type="compositionally biased region" description="Low complexity" evidence="1">
    <location>
        <begin position="162"/>
        <end position="181"/>
    </location>
</feature>
<gene>
    <name evidence="3" type="ORF">ACFFTO_24055</name>
</gene>
<evidence type="ECO:0000313" key="4">
    <source>
        <dbReference type="Proteomes" id="UP001589535"/>
    </source>
</evidence>
<dbReference type="EMBL" id="JBHMBK010000018">
    <property type="protein sequence ID" value="MFB9687266.1"/>
    <property type="molecule type" value="Genomic_DNA"/>
</dbReference>
<organism evidence="3 4">
    <name type="scientific">Amycolatopsis plumensis</name>
    <dbReference type="NCBI Taxonomy" id="236508"/>
    <lineage>
        <taxon>Bacteria</taxon>
        <taxon>Bacillati</taxon>
        <taxon>Actinomycetota</taxon>
        <taxon>Actinomycetes</taxon>
        <taxon>Pseudonocardiales</taxon>
        <taxon>Pseudonocardiaceae</taxon>
        <taxon>Amycolatopsis</taxon>
    </lineage>
</organism>
<evidence type="ECO:0000313" key="3">
    <source>
        <dbReference type="EMBL" id="MFB9687266.1"/>
    </source>
</evidence>
<name>A0ABV5U856_9PSEU</name>
<dbReference type="Proteomes" id="UP001589535">
    <property type="component" value="Unassembled WGS sequence"/>
</dbReference>
<dbReference type="Pfam" id="PF24201">
    <property type="entry name" value="DUF7426"/>
    <property type="match status" value="1"/>
</dbReference>
<keyword evidence="4" id="KW-1185">Reference proteome</keyword>
<comment type="caution">
    <text evidence="3">The sequence shown here is derived from an EMBL/GenBank/DDBJ whole genome shotgun (WGS) entry which is preliminary data.</text>
</comment>
<sequence>MAYRDLDELLDGGLELPIGGKVYAVPPVDAETGLRLQRLHDWMFGVAAAVKAHEDNPDAGELSVPEPGGELLSDAQEIDMYRKSLGAAYDEMVADGVAWPRFKVAGMTAFLHHTQSPEAAEAYWNAGGRPEASAGNRASRRAAARSTPQRESGSGTTRTRKAAPATARAGRTSSRAGRSSS</sequence>